<dbReference type="EMBL" id="JQ844200">
    <property type="protein sequence ID" value="AGS52533.1"/>
    <property type="molecule type" value="Genomic_DNA"/>
</dbReference>
<comment type="function">
    <text evidence="9">Involved in the cellular defense against the biological effects of O6-methylguanine (O6-MeG) and O4-methylthymine (O4-MeT) in DNA. Repairs the methylated nucleobase in DNA by stoichiometrically transferring the methyl group to a cysteine residue in the enzyme. This is a suicide reaction: the enzyme is irreversibly inactivated.</text>
</comment>
<evidence type="ECO:0000256" key="5">
    <source>
        <dbReference type="ARBA" id="ARBA00022679"/>
    </source>
</evidence>
<accession>A0A806K020</accession>
<evidence type="ECO:0000313" key="12">
    <source>
        <dbReference type="EMBL" id="AGS52533.1"/>
    </source>
</evidence>
<dbReference type="InterPro" id="IPR014048">
    <property type="entry name" value="MethylDNA_cys_MeTrfase_DNA-bd"/>
</dbReference>
<dbReference type="GO" id="GO:0032259">
    <property type="term" value="P:methylation"/>
    <property type="evidence" value="ECO:0007669"/>
    <property type="project" value="UniProtKB-KW"/>
</dbReference>
<dbReference type="Pfam" id="PF02870">
    <property type="entry name" value="Methyltransf_1N"/>
    <property type="match status" value="1"/>
</dbReference>
<evidence type="ECO:0000259" key="10">
    <source>
        <dbReference type="Pfam" id="PF01035"/>
    </source>
</evidence>
<reference evidence="12" key="1">
    <citation type="submission" date="2012-03" db="EMBL/GenBank/DDBJ databases">
        <title>Functional metagenomics reveals considerable lignocellulase gene clusters in the gut microbiome of a wood-feeding higher termite.</title>
        <authorList>
            <person name="Liu N."/>
        </authorList>
    </citation>
    <scope>NUCLEOTIDE SEQUENCE</scope>
</reference>
<protein>
    <recommendedName>
        <fullName evidence="9">Methylated-DNA--protein-cysteine methyltransferase</fullName>
        <ecNumber evidence="9">2.1.1.63</ecNumber>
    </recommendedName>
    <alternativeName>
        <fullName evidence="9">6-O-methylguanine-DNA methyltransferase</fullName>
        <shortName evidence="9">MGMT</shortName>
    </alternativeName>
    <alternativeName>
        <fullName evidence="9">O-6-methylguanine-DNA-alkyltransferase</fullName>
    </alternativeName>
</protein>
<evidence type="ECO:0000256" key="8">
    <source>
        <dbReference type="ARBA" id="ARBA00049348"/>
    </source>
</evidence>
<evidence type="ECO:0000256" key="7">
    <source>
        <dbReference type="ARBA" id="ARBA00023204"/>
    </source>
</evidence>
<dbReference type="CDD" id="cd06445">
    <property type="entry name" value="ATase"/>
    <property type="match status" value="1"/>
</dbReference>
<dbReference type="InterPro" id="IPR036631">
    <property type="entry name" value="MGMT_N_sf"/>
</dbReference>
<dbReference type="PANTHER" id="PTHR10815">
    <property type="entry name" value="METHYLATED-DNA--PROTEIN-CYSTEINE METHYLTRANSFERASE"/>
    <property type="match status" value="1"/>
</dbReference>
<dbReference type="InterPro" id="IPR036217">
    <property type="entry name" value="MethylDNA_cys_MeTrfase_DNAb"/>
</dbReference>
<dbReference type="InterPro" id="IPR023546">
    <property type="entry name" value="MGMT"/>
</dbReference>
<keyword evidence="6 9" id="KW-0227">DNA damage</keyword>
<keyword evidence="3 9" id="KW-0963">Cytoplasm</keyword>
<dbReference type="Gene3D" id="1.10.10.10">
    <property type="entry name" value="Winged helix-like DNA-binding domain superfamily/Winged helix DNA-binding domain"/>
    <property type="match status" value="1"/>
</dbReference>
<evidence type="ECO:0000256" key="3">
    <source>
        <dbReference type="ARBA" id="ARBA00022490"/>
    </source>
</evidence>
<comment type="similarity">
    <text evidence="2 9">Belongs to the MGMT family.</text>
</comment>
<comment type="catalytic activity">
    <reaction evidence="8 9">
        <text>a 6-O-methyl-2'-deoxyguanosine in DNA + L-cysteinyl-[protein] = S-methyl-L-cysteinyl-[protein] + a 2'-deoxyguanosine in DNA</text>
        <dbReference type="Rhea" id="RHEA:24000"/>
        <dbReference type="Rhea" id="RHEA-COMP:10131"/>
        <dbReference type="Rhea" id="RHEA-COMP:10132"/>
        <dbReference type="Rhea" id="RHEA-COMP:11367"/>
        <dbReference type="Rhea" id="RHEA-COMP:11368"/>
        <dbReference type="ChEBI" id="CHEBI:29950"/>
        <dbReference type="ChEBI" id="CHEBI:82612"/>
        <dbReference type="ChEBI" id="CHEBI:85445"/>
        <dbReference type="ChEBI" id="CHEBI:85448"/>
        <dbReference type="EC" id="2.1.1.63"/>
    </reaction>
</comment>
<evidence type="ECO:0000256" key="4">
    <source>
        <dbReference type="ARBA" id="ARBA00022603"/>
    </source>
</evidence>
<dbReference type="PANTHER" id="PTHR10815:SF5">
    <property type="entry name" value="METHYLATED-DNA--PROTEIN-CYSTEINE METHYLTRANSFERASE"/>
    <property type="match status" value="1"/>
</dbReference>
<feature type="active site" description="Nucleophile; methyl group acceptor" evidence="9">
    <location>
        <position position="147"/>
    </location>
</feature>
<dbReference type="GO" id="GO:0005737">
    <property type="term" value="C:cytoplasm"/>
    <property type="evidence" value="ECO:0007669"/>
    <property type="project" value="UniProtKB-SubCell"/>
</dbReference>
<dbReference type="Gene3D" id="3.30.160.70">
    <property type="entry name" value="Methylated DNA-protein cysteine methyltransferase domain"/>
    <property type="match status" value="1"/>
</dbReference>
<evidence type="ECO:0000259" key="11">
    <source>
        <dbReference type="Pfam" id="PF02870"/>
    </source>
</evidence>
<evidence type="ECO:0000256" key="6">
    <source>
        <dbReference type="ARBA" id="ARBA00022763"/>
    </source>
</evidence>
<dbReference type="Pfam" id="PF01035">
    <property type="entry name" value="DNA_binding_1"/>
    <property type="match status" value="1"/>
</dbReference>
<evidence type="ECO:0000256" key="2">
    <source>
        <dbReference type="ARBA" id="ARBA00008711"/>
    </source>
</evidence>
<dbReference type="SUPFAM" id="SSF46767">
    <property type="entry name" value="Methylated DNA-protein cysteine methyltransferase, C-terminal domain"/>
    <property type="match status" value="1"/>
</dbReference>
<dbReference type="PROSITE" id="PS00374">
    <property type="entry name" value="MGMT"/>
    <property type="match status" value="1"/>
</dbReference>
<dbReference type="HAMAP" id="MF_00772">
    <property type="entry name" value="OGT"/>
    <property type="match status" value="1"/>
</dbReference>
<dbReference type="SUPFAM" id="SSF53155">
    <property type="entry name" value="Methylated DNA-protein cysteine methyltransferase domain"/>
    <property type="match status" value="1"/>
</dbReference>
<evidence type="ECO:0000256" key="9">
    <source>
        <dbReference type="HAMAP-Rule" id="MF_00772"/>
    </source>
</evidence>
<dbReference type="GO" id="GO:0006307">
    <property type="term" value="P:DNA alkylation repair"/>
    <property type="evidence" value="ECO:0007669"/>
    <property type="project" value="UniProtKB-UniRule"/>
</dbReference>
<keyword evidence="5 9" id="KW-0808">Transferase</keyword>
<organism evidence="12">
    <name type="scientific">uncultured bacterium contig00005</name>
    <dbReference type="NCBI Taxonomy" id="1181497"/>
    <lineage>
        <taxon>Bacteria</taxon>
        <taxon>environmental samples</taxon>
    </lineage>
</organism>
<dbReference type="InterPro" id="IPR008332">
    <property type="entry name" value="MethylG_MeTrfase_N"/>
</dbReference>
<dbReference type="NCBIfam" id="TIGR00589">
    <property type="entry name" value="ogt"/>
    <property type="match status" value="1"/>
</dbReference>
<keyword evidence="7 9" id="KW-0234">DNA repair</keyword>
<dbReference type="InterPro" id="IPR001497">
    <property type="entry name" value="MethylDNA_cys_MeTrfase_AS"/>
</dbReference>
<proteinExistence type="inferred from homology"/>
<sequence>MAYATYHQTPLGLALITSDGDNLTGLWFDGSRHCPDVPCEVGKSRKDAGSGQFSVGIENAEPATSRLFADVRDWLDAYFAGKNPSVGGLPIALYGSAFQTAVWNALRDICYGTTVSYGEIAARVGCKSARAVGGAVGRNPVSLIIPCHRVIGADGSLTGYGGGLDRKRKLLELECVEEFVIHVNELVLKGHKNDNPNPK</sequence>
<dbReference type="EC" id="2.1.1.63" evidence="9"/>
<dbReference type="AlphaFoldDB" id="A0A806K020"/>
<dbReference type="GO" id="GO:0003908">
    <property type="term" value="F:methylated-DNA-[protein]-cysteine S-methyltransferase activity"/>
    <property type="evidence" value="ECO:0007669"/>
    <property type="project" value="UniProtKB-UniRule"/>
</dbReference>
<comment type="miscellaneous">
    <text evidence="9">This enzyme catalyzes only one turnover and therefore is not strictly catalytic. According to one definition, an enzyme is a biocatalyst that acts repeatedly and over many reaction cycles.</text>
</comment>
<feature type="domain" description="Methylated-DNA-[protein]-cysteine S-methyltransferase DNA binding" evidence="10">
    <location>
        <begin position="97"/>
        <end position="175"/>
    </location>
</feature>
<keyword evidence="4 9" id="KW-0489">Methyltransferase</keyword>
<dbReference type="FunFam" id="1.10.10.10:FF:000214">
    <property type="entry name" value="Methylated-DNA--protein-cysteine methyltransferase"/>
    <property type="match status" value="1"/>
</dbReference>
<feature type="domain" description="Methylguanine DNA methyltransferase ribonuclease-like" evidence="11">
    <location>
        <begin position="3"/>
        <end position="92"/>
    </location>
</feature>
<comment type="subcellular location">
    <subcellularLocation>
        <location evidence="9">Cytoplasm</location>
    </subcellularLocation>
</comment>
<evidence type="ECO:0000256" key="1">
    <source>
        <dbReference type="ARBA" id="ARBA00001286"/>
    </source>
</evidence>
<dbReference type="InterPro" id="IPR036388">
    <property type="entry name" value="WH-like_DNA-bd_sf"/>
</dbReference>
<name>A0A806K020_9BACT</name>
<comment type="catalytic activity">
    <reaction evidence="1 9">
        <text>a 4-O-methyl-thymidine in DNA + L-cysteinyl-[protein] = a thymidine in DNA + S-methyl-L-cysteinyl-[protein]</text>
        <dbReference type="Rhea" id="RHEA:53428"/>
        <dbReference type="Rhea" id="RHEA-COMP:10131"/>
        <dbReference type="Rhea" id="RHEA-COMP:10132"/>
        <dbReference type="Rhea" id="RHEA-COMP:13555"/>
        <dbReference type="Rhea" id="RHEA-COMP:13556"/>
        <dbReference type="ChEBI" id="CHEBI:29950"/>
        <dbReference type="ChEBI" id="CHEBI:82612"/>
        <dbReference type="ChEBI" id="CHEBI:137386"/>
        <dbReference type="ChEBI" id="CHEBI:137387"/>
        <dbReference type="EC" id="2.1.1.63"/>
    </reaction>
</comment>